<evidence type="ECO:0000256" key="6">
    <source>
        <dbReference type="ARBA" id="ARBA00023004"/>
    </source>
</evidence>
<evidence type="ECO:0000256" key="3">
    <source>
        <dbReference type="ARBA" id="ARBA00022617"/>
    </source>
</evidence>
<evidence type="ECO:0000313" key="11">
    <source>
        <dbReference type="RefSeq" id="XP_049303848.1"/>
    </source>
</evidence>
<dbReference type="InterPro" id="IPR001128">
    <property type="entry name" value="Cyt_P450"/>
</dbReference>
<keyword evidence="10" id="KW-1185">Reference proteome</keyword>
<organism evidence="10 11">
    <name type="scientific">Bactrocera dorsalis</name>
    <name type="common">Oriental fruit fly</name>
    <name type="synonym">Dacus dorsalis</name>
    <dbReference type="NCBI Taxonomy" id="27457"/>
    <lineage>
        <taxon>Eukaryota</taxon>
        <taxon>Metazoa</taxon>
        <taxon>Ecdysozoa</taxon>
        <taxon>Arthropoda</taxon>
        <taxon>Hexapoda</taxon>
        <taxon>Insecta</taxon>
        <taxon>Pterygota</taxon>
        <taxon>Neoptera</taxon>
        <taxon>Endopterygota</taxon>
        <taxon>Diptera</taxon>
        <taxon>Brachycera</taxon>
        <taxon>Muscomorpha</taxon>
        <taxon>Tephritoidea</taxon>
        <taxon>Tephritidae</taxon>
        <taxon>Bactrocera</taxon>
        <taxon>Bactrocera</taxon>
    </lineage>
</organism>
<dbReference type="PANTHER" id="PTHR24291:SF50">
    <property type="entry name" value="BIFUNCTIONAL ALBAFLAVENONE MONOOXYGENASE_TERPENE SYNTHASE"/>
    <property type="match status" value="1"/>
</dbReference>
<dbReference type="InterPro" id="IPR002401">
    <property type="entry name" value="Cyt_P450_E_grp-I"/>
</dbReference>
<evidence type="ECO:0000256" key="9">
    <source>
        <dbReference type="SAM" id="Phobius"/>
    </source>
</evidence>
<evidence type="ECO:0000313" key="10">
    <source>
        <dbReference type="Proteomes" id="UP001652620"/>
    </source>
</evidence>
<dbReference type="RefSeq" id="XP_049303848.1">
    <property type="nucleotide sequence ID" value="XM_049447891.1"/>
</dbReference>
<keyword evidence="6 8" id="KW-0408">Iron</keyword>
<reference evidence="11" key="2">
    <citation type="submission" date="2025-08" db="UniProtKB">
        <authorList>
            <consortium name="RefSeq"/>
        </authorList>
    </citation>
    <scope>IDENTIFICATION</scope>
    <source>
        <tissue evidence="11">Adult</tissue>
    </source>
</reference>
<proteinExistence type="inferred from homology"/>
<dbReference type="PRINTS" id="PR00463">
    <property type="entry name" value="EP450I"/>
</dbReference>
<dbReference type="Pfam" id="PF00067">
    <property type="entry name" value="p450"/>
    <property type="match status" value="1"/>
</dbReference>
<keyword evidence="7 8" id="KW-0503">Monooxygenase</keyword>
<dbReference type="InterPro" id="IPR050196">
    <property type="entry name" value="Cytochrome_P450_Monoox"/>
</dbReference>
<dbReference type="Gene3D" id="1.10.630.10">
    <property type="entry name" value="Cytochrome P450"/>
    <property type="match status" value="2"/>
</dbReference>
<keyword evidence="4 8" id="KW-0479">Metal-binding</keyword>
<dbReference type="PANTHER" id="PTHR24291">
    <property type="entry name" value="CYTOCHROME P450 FAMILY 4"/>
    <property type="match status" value="1"/>
</dbReference>
<keyword evidence="3 8" id="KW-0349">Heme</keyword>
<dbReference type="GeneID" id="105230836"/>
<keyword evidence="5 8" id="KW-0560">Oxidoreductase</keyword>
<dbReference type="InterPro" id="IPR017972">
    <property type="entry name" value="Cyt_P450_CS"/>
</dbReference>
<evidence type="ECO:0000256" key="7">
    <source>
        <dbReference type="ARBA" id="ARBA00023033"/>
    </source>
</evidence>
<evidence type="ECO:0000256" key="1">
    <source>
        <dbReference type="ARBA" id="ARBA00001971"/>
    </source>
</evidence>
<reference evidence="10" key="1">
    <citation type="submission" date="2025-05" db="UniProtKB">
        <authorList>
            <consortium name="RefSeq"/>
        </authorList>
    </citation>
    <scope>NUCLEOTIDE SEQUENCE [LARGE SCALE GENOMIC DNA]</scope>
</reference>
<evidence type="ECO:0000256" key="5">
    <source>
        <dbReference type="ARBA" id="ARBA00023002"/>
    </source>
</evidence>
<evidence type="ECO:0000256" key="2">
    <source>
        <dbReference type="ARBA" id="ARBA00010617"/>
    </source>
</evidence>
<evidence type="ECO:0000256" key="8">
    <source>
        <dbReference type="RuleBase" id="RU000461"/>
    </source>
</evidence>
<keyword evidence="9" id="KW-0472">Membrane</keyword>
<gene>
    <name evidence="11" type="primary">LOC105230836</name>
</gene>
<comment type="cofactor">
    <cofactor evidence="1">
        <name>heme</name>
        <dbReference type="ChEBI" id="CHEBI:30413"/>
    </cofactor>
</comment>
<keyword evidence="9" id="KW-0812">Transmembrane</keyword>
<feature type="transmembrane region" description="Helical" evidence="9">
    <location>
        <begin position="6"/>
        <end position="26"/>
    </location>
</feature>
<dbReference type="PROSITE" id="PS00086">
    <property type="entry name" value="CYTOCHROME_P450"/>
    <property type="match status" value="1"/>
</dbReference>
<comment type="similarity">
    <text evidence="2 8">Belongs to the cytochrome P450 family.</text>
</comment>
<sequence length="445" mass="51288">MSTLIGIQTLIITVIILLLTASWRLYQKRKYYRGVTSKLPTLYGIPFIGVAYEMLDVNKIFHNMSMGFDKINALTGCIWVATTPYVLSVDPEVIKHVVSSPEFLNKATDEYTHFQNGLFNGLIVTPAKQWKADRKIISPFFAHNNIVAFFPAFNGNAISLKNKLERLTGQGEQHIFTIIKECGLQLSLLTIMDLKVEECSDTYREIMQAFNNFIDHMGKDFLYGWFGLAFLSRTPHYNRVRKYLKDLVQSSYETSVGAVYTCLLMLAMHPEIQERVFQEIRSVFPNGVITVEYEDLKKLPYLDMFVLEALRLAPPVPFIGRKTFQDSELCPGVILPKGARIIISIYELHRRKEIWGTDSSRFNPDNFLPENIAKRHPYSYMPFSKGSRNCIGFRYVEISLRIILIHAVRSFKFSTTFKYEDIVHVPHISLHYKIEPPLSIEVRAN</sequence>
<keyword evidence="9" id="KW-1133">Transmembrane helix</keyword>
<accession>A0ABM3J3P9</accession>
<evidence type="ECO:0000256" key="4">
    <source>
        <dbReference type="ARBA" id="ARBA00022723"/>
    </source>
</evidence>
<name>A0ABM3J3P9_BACDO</name>
<dbReference type="InterPro" id="IPR036396">
    <property type="entry name" value="Cyt_P450_sf"/>
</dbReference>
<protein>
    <submittedName>
        <fullName evidence="11">Probable cytochrome P450 313a4 isoform X2</fullName>
    </submittedName>
</protein>
<dbReference type="SUPFAM" id="SSF48264">
    <property type="entry name" value="Cytochrome P450"/>
    <property type="match status" value="1"/>
</dbReference>
<dbReference type="Proteomes" id="UP001652620">
    <property type="component" value="Chromosome 2"/>
</dbReference>